<comment type="subcellular location">
    <subcellularLocation>
        <location evidence="1">Cell membrane</location>
        <topology evidence="1">Lipid-anchor</topology>
    </subcellularLocation>
</comment>
<reference evidence="8 9" key="1">
    <citation type="submission" date="2019-11" db="EMBL/GenBank/DDBJ databases">
        <authorList>
            <person name="Li J."/>
        </authorList>
    </citation>
    <scope>NUCLEOTIDE SEQUENCE [LARGE SCALE GENOMIC DNA]</scope>
    <source>
        <strain evidence="8 9">J4</strain>
    </source>
</reference>
<dbReference type="CDD" id="cd01146">
    <property type="entry name" value="FhuD"/>
    <property type="match status" value="1"/>
</dbReference>
<proteinExistence type="inferred from homology"/>
<evidence type="ECO:0000256" key="5">
    <source>
        <dbReference type="SAM" id="MobiDB-lite"/>
    </source>
</evidence>
<keyword evidence="3" id="KW-0813">Transport</keyword>
<dbReference type="AlphaFoldDB" id="A0A6G1X3S0"/>
<gene>
    <name evidence="8" type="ORF">GH754_04760</name>
</gene>
<dbReference type="GO" id="GO:0030288">
    <property type="term" value="C:outer membrane-bounded periplasmic space"/>
    <property type="evidence" value="ECO:0007669"/>
    <property type="project" value="TreeGrafter"/>
</dbReference>
<evidence type="ECO:0000259" key="7">
    <source>
        <dbReference type="PROSITE" id="PS50983"/>
    </source>
</evidence>
<comment type="caution">
    <text evidence="8">The sequence shown here is derived from an EMBL/GenBank/DDBJ whole genome shotgun (WGS) entry which is preliminary data.</text>
</comment>
<feature type="chain" id="PRO_5038548252" evidence="6">
    <location>
        <begin position="18"/>
        <end position="336"/>
    </location>
</feature>
<organism evidence="8 9">
    <name type="scientific">Salinibacillus xinjiangensis</name>
    <dbReference type="NCBI Taxonomy" id="1229268"/>
    <lineage>
        <taxon>Bacteria</taxon>
        <taxon>Bacillati</taxon>
        <taxon>Bacillota</taxon>
        <taxon>Bacilli</taxon>
        <taxon>Bacillales</taxon>
        <taxon>Bacillaceae</taxon>
        <taxon>Salinibacillus</taxon>
    </lineage>
</organism>
<evidence type="ECO:0000256" key="3">
    <source>
        <dbReference type="ARBA" id="ARBA00022448"/>
    </source>
</evidence>
<keyword evidence="4 6" id="KW-0732">Signal</keyword>
<evidence type="ECO:0000313" key="9">
    <source>
        <dbReference type="Proteomes" id="UP000480185"/>
    </source>
</evidence>
<dbReference type="PANTHER" id="PTHR30532:SF29">
    <property type="entry name" value="FE(3+) DICITRATE-BINDING PERIPLASMIC PROTEIN"/>
    <property type="match status" value="1"/>
</dbReference>
<dbReference type="PANTHER" id="PTHR30532">
    <property type="entry name" value="IRON III DICITRATE-BINDING PERIPLASMIC PROTEIN"/>
    <property type="match status" value="1"/>
</dbReference>
<dbReference type="RefSeq" id="WP_153727561.1">
    <property type="nucleotide sequence ID" value="NZ_WJNH01000002.1"/>
</dbReference>
<dbReference type="SUPFAM" id="SSF53807">
    <property type="entry name" value="Helical backbone' metal receptor"/>
    <property type="match status" value="1"/>
</dbReference>
<dbReference type="OrthoDB" id="9793175at2"/>
<dbReference type="PROSITE" id="PS50983">
    <property type="entry name" value="FE_B12_PBP"/>
    <property type="match status" value="1"/>
</dbReference>
<evidence type="ECO:0000256" key="2">
    <source>
        <dbReference type="ARBA" id="ARBA00008814"/>
    </source>
</evidence>
<feature type="region of interest" description="Disordered" evidence="5">
    <location>
        <begin position="24"/>
        <end position="46"/>
    </location>
</feature>
<feature type="domain" description="Fe/B12 periplasmic-binding" evidence="7">
    <location>
        <begin position="64"/>
        <end position="336"/>
    </location>
</feature>
<evidence type="ECO:0000256" key="6">
    <source>
        <dbReference type="SAM" id="SignalP"/>
    </source>
</evidence>
<evidence type="ECO:0000256" key="1">
    <source>
        <dbReference type="ARBA" id="ARBA00004193"/>
    </source>
</evidence>
<comment type="similarity">
    <text evidence="2">Belongs to the bacterial solute-binding protein 8 family.</text>
</comment>
<dbReference type="PRINTS" id="PR01715">
    <property type="entry name" value="FERRIBNDNGPP"/>
</dbReference>
<feature type="signal peptide" evidence="6">
    <location>
        <begin position="1"/>
        <end position="17"/>
    </location>
</feature>
<dbReference type="Proteomes" id="UP000480185">
    <property type="component" value="Unassembled WGS sequence"/>
</dbReference>
<protein>
    <submittedName>
        <fullName evidence="8">ABC transporter substrate-binding protein</fullName>
    </submittedName>
</protein>
<dbReference type="Pfam" id="PF01497">
    <property type="entry name" value="Peripla_BP_2"/>
    <property type="match status" value="1"/>
</dbReference>
<feature type="compositionally biased region" description="Acidic residues" evidence="5">
    <location>
        <begin position="25"/>
        <end position="34"/>
    </location>
</feature>
<feature type="compositionally biased region" description="Low complexity" evidence="5">
    <location>
        <begin position="35"/>
        <end position="46"/>
    </location>
</feature>
<dbReference type="InterPro" id="IPR051313">
    <property type="entry name" value="Bact_iron-sidero_bind"/>
</dbReference>
<dbReference type="InterPro" id="IPR002491">
    <property type="entry name" value="ABC_transptr_periplasmic_BD"/>
</dbReference>
<dbReference type="PROSITE" id="PS51257">
    <property type="entry name" value="PROKAR_LIPOPROTEIN"/>
    <property type="match status" value="1"/>
</dbReference>
<dbReference type="GO" id="GO:1901678">
    <property type="term" value="P:iron coordination entity transport"/>
    <property type="evidence" value="ECO:0007669"/>
    <property type="project" value="UniProtKB-ARBA"/>
</dbReference>
<dbReference type="Gene3D" id="3.40.50.1980">
    <property type="entry name" value="Nitrogenase molybdenum iron protein domain"/>
    <property type="match status" value="2"/>
</dbReference>
<name>A0A6G1X3S0_9BACI</name>
<dbReference type="EMBL" id="WJNH01000002">
    <property type="protein sequence ID" value="MRG85643.1"/>
    <property type="molecule type" value="Genomic_DNA"/>
</dbReference>
<keyword evidence="9" id="KW-1185">Reference proteome</keyword>
<evidence type="ECO:0000256" key="4">
    <source>
        <dbReference type="ARBA" id="ARBA00022729"/>
    </source>
</evidence>
<dbReference type="GO" id="GO:0005886">
    <property type="term" value="C:plasma membrane"/>
    <property type="evidence" value="ECO:0007669"/>
    <property type="project" value="UniProtKB-SubCell"/>
</dbReference>
<accession>A0A6G1X3S0</accession>
<evidence type="ECO:0000313" key="8">
    <source>
        <dbReference type="EMBL" id="MRG85643.1"/>
    </source>
</evidence>
<sequence length="336" mass="37732">MKKSLILLLTSILFVLAACGGTNDQEGDNADNQETENGNSTEESTSVTIKDVYGEQTIDGTPKRVVVLEWVYAEDLLALGVQPVGMADIEGYHNWVNIDAELSGEVEDVGTRQEPNLEAISRLNPDLIITASYRHDAIMEDLKSIAPTLAFNPYPEDEDSDQYQEMTETFKKIAKVMGKEDQAEVVLSNMEGTFEDVKTKLTEGGFEETPFVLTQAYSGQNTPTIRLFTENGMATMIMEKLGLQNAYDETNWEVYGYNQTDVEALQNFQDAHFFYIVQEDDNVFENQLKGNPAWENLDFVKNDRMYQLPGDTWTFGGPLSAETFANQIAEVMLEKK</sequence>